<sequence length="393" mass="43019">MPVDPRQGIGERVTAARRLARLTQKELADAAGVSYSMVRAIERGARLPGDDVIEALATALSVDPARLLGHRGHTDSRVHDEIPELSRAIAAYDLPEDGPVRSLDELRAAVSEAVDWRIGAQYLRIARKGPGLLEELARALDAARGADRLEVARLLVAAYRTADAVTYKFSYRDLSARLVELMRWAAPAAEDPLLDAVVAYVRTETFFAAQAHEPGLRALETALDTAPRTSGAPEVAARGTLHMRAAVIAGRAGREDTAMMHIGEARCCADAVPEGVYYGTAFGPSSVRAHEVSLAVSLGGRHLQRALDLAHEWAPPRGLPAERRSGFYIEVGRAQLWAGLVDDAFESLKVARRIAPQHARDHRWVREDIATLRRLKRADREDLSNYADWCRAV</sequence>
<dbReference type="InterPro" id="IPR010982">
    <property type="entry name" value="Lambda_DNA-bd_dom_sf"/>
</dbReference>
<dbReference type="Proteomes" id="UP000182841">
    <property type="component" value="Unassembled WGS sequence"/>
</dbReference>
<name>A0A1H9NU34_9ACTN</name>
<dbReference type="AlphaFoldDB" id="A0A1H9NU34"/>
<feature type="domain" description="HTH cro/C1-type" evidence="1">
    <location>
        <begin position="13"/>
        <end position="67"/>
    </location>
</feature>
<dbReference type="CDD" id="cd00093">
    <property type="entry name" value="HTH_XRE"/>
    <property type="match status" value="1"/>
</dbReference>
<dbReference type="RefSeq" id="WP_074998539.1">
    <property type="nucleotide sequence ID" value="NZ_FOGO01000001.1"/>
</dbReference>
<reference evidence="3" key="1">
    <citation type="submission" date="2016-10" db="EMBL/GenBank/DDBJ databases">
        <authorList>
            <person name="Varghese N."/>
            <person name="Submissions S."/>
        </authorList>
    </citation>
    <scope>NUCLEOTIDE SEQUENCE [LARGE SCALE GENOMIC DNA]</scope>
    <source>
        <strain evidence="3">CGMCC 4.6825</strain>
    </source>
</reference>
<keyword evidence="3" id="KW-1185">Reference proteome</keyword>
<dbReference type="OrthoDB" id="3504495at2"/>
<gene>
    <name evidence="2" type="ORF">SAMN05421870_101665</name>
</gene>
<dbReference type="SMART" id="SM00530">
    <property type="entry name" value="HTH_XRE"/>
    <property type="match status" value="1"/>
</dbReference>
<dbReference type="Pfam" id="PF01381">
    <property type="entry name" value="HTH_3"/>
    <property type="match status" value="1"/>
</dbReference>
<evidence type="ECO:0000259" key="1">
    <source>
        <dbReference type="PROSITE" id="PS50943"/>
    </source>
</evidence>
<evidence type="ECO:0000313" key="2">
    <source>
        <dbReference type="EMBL" id="SER39408.1"/>
    </source>
</evidence>
<dbReference type="EMBL" id="FOGO01000001">
    <property type="protein sequence ID" value="SER39408.1"/>
    <property type="molecule type" value="Genomic_DNA"/>
</dbReference>
<dbReference type="Gene3D" id="1.10.260.40">
    <property type="entry name" value="lambda repressor-like DNA-binding domains"/>
    <property type="match status" value="1"/>
</dbReference>
<dbReference type="SUPFAM" id="SSF47413">
    <property type="entry name" value="lambda repressor-like DNA-binding domains"/>
    <property type="match status" value="1"/>
</dbReference>
<accession>A0A1H9NU34</accession>
<protein>
    <submittedName>
        <fullName evidence="2">Transcriptional regulator, contains XRE-family HTH domain</fullName>
    </submittedName>
</protein>
<organism evidence="2 3">
    <name type="scientific">Streptomyces qinglanensis</name>
    <dbReference type="NCBI Taxonomy" id="943816"/>
    <lineage>
        <taxon>Bacteria</taxon>
        <taxon>Bacillati</taxon>
        <taxon>Actinomycetota</taxon>
        <taxon>Actinomycetes</taxon>
        <taxon>Kitasatosporales</taxon>
        <taxon>Streptomycetaceae</taxon>
        <taxon>Streptomyces</taxon>
    </lineage>
</organism>
<dbReference type="GO" id="GO:0003677">
    <property type="term" value="F:DNA binding"/>
    <property type="evidence" value="ECO:0007669"/>
    <property type="project" value="InterPro"/>
</dbReference>
<evidence type="ECO:0000313" key="3">
    <source>
        <dbReference type="Proteomes" id="UP000182841"/>
    </source>
</evidence>
<proteinExistence type="predicted"/>
<dbReference type="PROSITE" id="PS50943">
    <property type="entry name" value="HTH_CROC1"/>
    <property type="match status" value="1"/>
</dbReference>
<dbReference type="InterPro" id="IPR001387">
    <property type="entry name" value="Cro/C1-type_HTH"/>
</dbReference>